<dbReference type="EMBL" id="CADCWJ010000212">
    <property type="protein sequence ID" value="CAA9551408.1"/>
    <property type="molecule type" value="Genomic_DNA"/>
</dbReference>
<evidence type="ECO:0008006" key="2">
    <source>
        <dbReference type="Google" id="ProtNLM"/>
    </source>
</evidence>
<dbReference type="Gene3D" id="3.40.50.450">
    <property type="match status" value="1"/>
</dbReference>
<reference evidence="1" key="1">
    <citation type="submission" date="2020-02" db="EMBL/GenBank/DDBJ databases">
        <authorList>
            <person name="Meier V. D."/>
        </authorList>
    </citation>
    <scope>NUCLEOTIDE SEQUENCE</scope>
    <source>
        <strain evidence="1">AVDCRST_MAG87</strain>
    </source>
</reference>
<protein>
    <recommendedName>
        <fullName evidence="2">Nucleoside 2-deoxyribosyltransferase</fullName>
    </recommendedName>
</protein>
<sequence length="160" mass="17912">MRLYLGGPMFVAAEVRYNLWLASVLREHGFEVYCPNESEPINDKTRTDITPRKIYDADLTALEASNVYICQVSEDSGTNWEAGYMDCLSKRVDPARYLGVIGLATDIRLETAPDPARAGVDNMAFYINGFIVGGMQSSLGIVRTEEQLIERLVELRDRLG</sequence>
<evidence type="ECO:0000313" key="1">
    <source>
        <dbReference type="EMBL" id="CAA9551408.1"/>
    </source>
</evidence>
<proteinExistence type="predicted"/>
<dbReference type="InterPro" id="IPR007710">
    <property type="entry name" value="Nucleoside_deoxyribTrfase"/>
</dbReference>
<name>A0A6J4UJV4_9BACT</name>
<dbReference type="Pfam" id="PF05014">
    <property type="entry name" value="Nuc_deoxyrib_tr"/>
    <property type="match status" value="1"/>
</dbReference>
<organism evidence="1">
    <name type="scientific">uncultured Thermomicrobiales bacterium</name>
    <dbReference type="NCBI Taxonomy" id="1645740"/>
    <lineage>
        <taxon>Bacteria</taxon>
        <taxon>Pseudomonadati</taxon>
        <taxon>Thermomicrobiota</taxon>
        <taxon>Thermomicrobia</taxon>
        <taxon>Thermomicrobiales</taxon>
        <taxon>environmental samples</taxon>
    </lineage>
</organism>
<gene>
    <name evidence="1" type="ORF">AVDCRST_MAG87-891</name>
</gene>
<dbReference type="SUPFAM" id="SSF52309">
    <property type="entry name" value="N-(deoxy)ribosyltransferase-like"/>
    <property type="match status" value="1"/>
</dbReference>
<dbReference type="AlphaFoldDB" id="A0A6J4UJV4"/>
<accession>A0A6J4UJV4</accession>